<dbReference type="Proteomes" id="UP000092666">
    <property type="component" value="Unassembled WGS sequence"/>
</dbReference>
<evidence type="ECO:0000256" key="4">
    <source>
        <dbReference type="ARBA" id="ARBA00022989"/>
    </source>
</evidence>
<feature type="compositionally biased region" description="Basic and acidic residues" evidence="6">
    <location>
        <begin position="285"/>
        <end position="306"/>
    </location>
</feature>
<protein>
    <recommendedName>
        <fullName evidence="8">Major facilitator superfamily (MFS) profile domain-containing protein</fullName>
    </recommendedName>
</protein>
<feature type="domain" description="Major facilitator superfamily (MFS) profile" evidence="8">
    <location>
        <begin position="21"/>
        <end position="552"/>
    </location>
</feature>
<dbReference type="InterPro" id="IPR011701">
    <property type="entry name" value="MFS"/>
</dbReference>
<dbReference type="Pfam" id="PF07690">
    <property type="entry name" value="MFS_1"/>
    <property type="match status" value="1"/>
</dbReference>
<feature type="transmembrane region" description="Helical" evidence="7">
    <location>
        <begin position="150"/>
        <end position="174"/>
    </location>
</feature>
<feature type="transmembrane region" description="Helical" evidence="7">
    <location>
        <begin position="529"/>
        <end position="547"/>
    </location>
</feature>
<feature type="region of interest" description="Disordered" evidence="6">
    <location>
        <begin position="565"/>
        <end position="588"/>
    </location>
</feature>
<feature type="transmembrane region" description="Helical" evidence="7">
    <location>
        <begin position="93"/>
        <end position="112"/>
    </location>
</feature>
<feature type="transmembrane region" description="Helical" evidence="7">
    <location>
        <begin position="194"/>
        <end position="216"/>
    </location>
</feature>
<dbReference type="SUPFAM" id="SSF103473">
    <property type="entry name" value="MFS general substrate transporter"/>
    <property type="match status" value="1"/>
</dbReference>
<dbReference type="Gene3D" id="1.20.1250.20">
    <property type="entry name" value="MFS general substrate transporter like domains"/>
    <property type="match status" value="1"/>
</dbReference>
<dbReference type="GO" id="GO:0022857">
    <property type="term" value="F:transmembrane transporter activity"/>
    <property type="evidence" value="ECO:0007669"/>
    <property type="project" value="InterPro"/>
</dbReference>
<organism evidence="9 10">
    <name type="scientific">Kwoniella heveanensis BCC8398</name>
    <dbReference type="NCBI Taxonomy" id="1296120"/>
    <lineage>
        <taxon>Eukaryota</taxon>
        <taxon>Fungi</taxon>
        <taxon>Dikarya</taxon>
        <taxon>Basidiomycota</taxon>
        <taxon>Agaricomycotina</taxon>
        <taxon>Tremellomycetes</taxon>
        <taxon>Tremellales</taxon>
        <taxon>Cryptococcaceae</taxon>
        <taxon>Kwoniella</taxon>
    </lineage>
</organism>
<evidence type="ECO:0000256" key="1">
    <source>
        <dbReference type="ARBA" id="ARBA00004141"/>
    </source>
</evidence>
<evidence type="ECO:0000313" key="10">
    <source>
        <dbReference type="Proteomes" id="UP000092666"/>
    </source>
</evidence>
<sequence length="588" mass="64326">MSSSPSSPVKSKAPTPLPFAQIATLMGVRLAEPIAYTVIFPFVNQMVEELGVTDNPDRVGFYSGLVESVFAFVQFFTVYHWAKLSDKIGRKPVILFGLAGVAFSGSIFGLATSFWMMILFRSLSGALNGNVAVIRAAIGDMTDETNSTEAFAMYGLTWTVGAIMGNGLGGLLSHPYERFPAWFGSIEIFRVHPYLLPCLVTAGLTLLGIIFCLIFYRESLPALSYDPTNREGRLSITRMPSLSDLKTMIFSTASSPASATAARHHRHFSTSSLVSEAETLVDPNDSNRDPHLDPERLLSKLPRGEDGPEPTMAPVGGVSSRRGEWGFWELMGLKKVRVMAATGFLNAFVQGAWGAASLLFFFDRNNGLGMSPSAIGAAFAINGFWTIACQLLLLHRIRRWLGIAKGYKVLSIGWMFVWLFLPLLRNVLVATEHPVDPPQEYGKPQYPDQRGWQVSICVNLYLSFVTIVNMTGSLLMVLINIAAPDKSALGAINGIGTAVGCMARVIGPSIISALFAYSMDTMLLGGRAWWIFMVIMSLVNFVVSWLVEPEQTPPAATVDSVEMGLLEDQEEGDDDDMVDDLSNRIRSR</sequence>
<name>A0A1B9H047_9TREE</name>
<feature type="transmembrane region" description="Helical" evidence="7">
    <location>
        <begin position="338"/>
        <end position="362"/>
    </location>
</feature>
<dbReference type="OrthoDB" id="419616at2759"/>
<dbReference type="AlphaFoldDB" id="A0A1B9H047"/>
<feature type="region of interest" description="Disordered" evidence="6">
    <location>
        <begin position="280"/>
        <end position="315"/>
    </location>
</feature>
<evidence type="ECO:0000256" key="6">
    <source>
        <dbReference type="SAM" id="MobiDB-lite"/>
    </source>
</evidence>
<dbReference type="EMBL" id="KI669495">
    <property type="protein sequence ID" value="OCF36653.1"/>
    <property type="molecule type" value="Genomic_DNA"/>
</dbReference>
<keyword evidence="3 7" id="KW-0812">Transmembrane</keyword>
<feature type="transmembrane region" description="Helical" evidence="7">
    <location>
        <begin position="374"/>
        <end position="394"/>
    </location>
</feature>
<evidence type="ECO:0000313" key="9">
    <source>
        <dbReference type="EMBL" id="OCF36653.1"/>
    </source>
</evidence>
<dbReference type="InterPro" id="IPR020846">
    <property type="entry name" value="MFS_dom"/>
</dbReference>
<feature type="compositionally biased region" description="Acidic residues" evidence="6">
    <location>
        <begin position="565"/>
        <end position="579"/>
    </location>
</feature>
<gene>
    <name evidence="9" type="ORF">I316_01906</name>
</gene>
<dbReference type="PANTHER" id="PTHR23504">
    <property type="entry name" value="MAJOR FACILITATOR SUPERFAMILY DOMAIN-CONTAINING PROTEIN 10"/>
    <property type="match status" value="1"/>
</dbReference>
<evidence type="ECO:0000256" key="5">
    <source>
        <dbReference type="ARBA" id="ARBA00023136"/>
    </source>
</evidence>
<feature type="transmembrane region" description="Helical" evidence="7">
    <location>
        <begin position="118"/>
        <end position="138"/>
    </location>
</feature>
<comment type="subcellular location">
    <subcellularLocation>
        <location evidence="1">Membrane</location>
        <topology evidence="1">Multi-pass membrane protein</topology>
    </subcellularLocation>
</comment>
<dbReference type="InterPro" id="IPR036259">
    <property type="entry name" value="MFS_trans_sf"/>
</dbReference>
<keyword evidence="4 7" id="KW-1133">Transmembrane helix</keyword>
<reference evidence="10" key="2">
    <citation type="submission" date="2013-12" db="EMBL/GenBank/DDBJ databases">
        <title>Evolution of pathogenesis and genome organization in the Tremellales.</title>
        <authorList>
            <person name="Cuomo C."/>
            <person name="Litvintseva A."/>
            <person name="Heitman J."/>
            <person name="Chen Y."/>
            <person name="Sun S."/>
            <person name="Springer D."/>
            <person name="Dromer F."/>
            <person name="Young S."/>
            <person name="Zeng Q."/>
            <person name="Chapman S."/>
            <person name="Gujja S."/>
            <person name="Saif S."/>
            <person name="Birren B."/>
        </authorList>
    </citation>
    <scope>NUCLEOTIDE SEQUENCE [LARGE SCALE GENOMIC DNA]</scope>
    <source>
        <strain evidence="10">BCC8398</strain>
    </source>
</reference>
<dbReference type="CDD" id="cd17330">
    <property type="entry name" value="MFS_SLC46_TetA_like"/>
    <property type="match status" value="1"/>
</dbReference>
<evidence type="ECO:0000256" key="3">
    <source>
        <dbReference type="ARBA" id="ARBA00022692"/>
    </source>
</evidence>
<evidence type="ECO:0000256" key="7">
    <source>
        <dbReference type="SAM" id="Phobius"/>
    </source>
</evidence>
<evidence type="ECO:0000259" key="8">
    <source>
        <dbReference type="PROSITE" id="PS50850"/>
    </source>
</evidence>
<keyword evidence="5 7" id="KW-0472">Membrane</keyword>
<feature type="transmembrane region" description="Helical" evidence="7">
    <location>
        <begin position="495"/>
        <end position="517"/>
    </location>
</feature>
<keyword evidence="2" id="KW-0813">Transport</keyword>
<dbReference type="GO" id="GO:0016020">
    <property type="term" value="C:membrane"/>
    <property type="evidence" value="ECO:0007669"/>
    <property type="project" value="UniProtKB-SubCell"/>
</dbReference>
<keyword evidence="10" id="KW-1185">Reference proteome</keyword>
<evidence type="ECO:0000256" key="2">
    <source>
        <dbReference type="ARBA" id="ARBA00022448"/>
    </source>
</evidence>
<dbReference type="PROSITE" id="PS50850">
    <property type="entry name" value="MFS"/>
    <property type="match status" value="1"/>
</dbReference>
<dbReference type="PANTHER" id="PTHR23504:SF15">
    <property type="entry name" value="MAJOR FACILITATOR SUPERFAMILY (MFS) PROFILE DOMAIN-CONTAINING PROTEIN"/>
    <property type="match status" value="1"/>
</dbReference>
<feature type="transmembrane region" description="Helical" evidence="7">
    <location>
        <begin position="59"/>
        <end position="81"/>
    </location>
</feature>
<feature type="transmembrane region" description="Helical" evidence="7">
    <location>
        <begin position="460"/>
        <end position="483"/>
    </location>
</feature>
<feature type="transmembrane region" description="Helical" evidence="7">
    <location>
        <begin position="406"/>
        <end position="424"/>
    </location>
</feature>
<proteinExistence type="predicted"/>
<reference evidence="9 10" key="1">
    <citation type="submission" date="2013-07" db="EMBL/GenBank/DDBJ databases">
        <title>The Genome Sequence of Cryptococcus heveanensis BCC8398.</title>
        <authorList>
            <consortium name="The Broad Institute Genome Sequencing Platform"/>
            <person name="Cuomo C."/>
            <person name="Litvintseva A."/>
            <person name="Chen Y."/>
            <person name="Heitman J."/>
            <person name="Sun S."/>
            <person name="Springer D."/>
            <person name="Dromer F."/>
            <person name="Young S.K."/>
            <person name="Zeng Q."/>
            <person name="Gargeya S."/>
            <person name="Fitzgerald M."/>
            <person name="Abouelleil A."/>
            <person name="Alvarado L."/>
            <person name="Berlin A.M."/>
            <person name="Chapman S.B."/>
            <person name="Dewar J."/>
            <person name="Goldberg J."/>
            <person name="Griggs A."/>
            <person name="Gujja S."/>
            <person name="Hansen M."/>
            <person name="Howarth C."/>
            <person name="Imamovic A."/>
            <person name="Larimer J."/>
            <person name="McCowan C."/>
            <person name="Murphy C."/>
            <person name="Pearson M."/>
            <person name="Priest M."/>
            <person name="Roberts A."/>
            <person name="Saif S."/>
            <person name="Shea T."/>
            <person name="Sykes S."/>
            <person name="Wortman J."/>
            <person name="Nusbaum C."/>
            <person name="Birren B."/>
        </authorList>
    </citation>
    <scope>NUCLEOTIDE SEQUENCE [LARGE SCALE GENOMIC DNA]</scope>
    <source>
        <strain evidence="9 10">BCC8398</strain>
    </source>
</reference>
<accession>A0A1B9H047</accession>